<name>A0A6I8LMQ5_9PSEU</name>
<evidence type="ECO:0000256" key="1">
    <source>
        <dbReference type="SAM" id="MobiDB-lite"/>
    </source>
</evidence>
<sequence length="66" mass="6776">MNPRRAASGGPVIVAASPDRVGAHRKPGRGSLVHNGLHGVGPASATLSRSRAEPVRDGRGGRMIRS</sequence>
<dbReference type="Proteomes" id="UP000399805">
    <property type="component" value="Unassembled WGS sequence"/>
</dbReference>
<protein>
    <submittedName>
        <fullName evidence="2">Uncharacterized protein</fullName>
    </submittedName>
</protein>
<keyword evidence="3" id="KW-1185">Reference proteome</keyword>
<evidence type="ECO:0000313" key="3">
    <source>
        <dbReference type="Proteomes" id="UP000399805"/>
    </source>
</evidence>
<organism evidence="2 3">
    <name type="scientific">Amycolatopsis camponoti</name>
    <dbReference type="NCBI Taxonomy" id="2606593"/>
    <lineage>
        <taxon>Bacteria</taxon>
        <taxon>Bacillati</taxon>
        <taxon>Actinomycetota</taxon>
        <taxon>Actinomycetes</taxon>
        <taxon>Pseudonocardiales</taxon>
        <taxon>Pseudonocardiaceae</taxon>
        <taxon>Amycolatopsis</taxon>
    </lineage>
</organism>
<evidence type="ECO:0000313" key="2">
    <source>
        <dbReference type="EMBL" id="VVJ17708.1"/>
    </source>
</evidence>
<reference evidence="2 3" key="1">
    <citation type="submission" date="2019-09" db="EMBL/GenBank/DDBJ databases">
        <authorList>
            <person name="Leyn A S."/>
        </authorList>
    </citation>
    <scope>NUCLEOTIDE SEQUENCE [LARGE SCALE GENOMIC DNA]</scope>
    <source>
        <strain evidence="2">AA231_1</strain>
    </source>
</reference>
<feature type="region of interest" description="Disordered" evidence="1">
    <location>
        <begin position="17"/>
        <end position="66"/>
    </location>
</feature>
<feature type="compositionally biased region" description="Basic and acidic residues" evidence="1">
    <location>
        <begin position="50"/>
        <end position="60"/>
    </location>
</feature>
<accession>A0A6I8LMQ5</accession>
<dbReference type="AlphaFoldDB" id="A0A6I8LMQ5"/>
<gene>
    <name evidence="2" type="ORF">AA23TX_02729</name>
</gene>
<proteinExistence type="predicted"/>
<dbReference type="EMBL" id="CABVGP010000001">
    <property type="protein sequence ID" value="VVJ17708.1"/>
    <property type="molecule type" value="Genomic_DNA"/>
</dbReference>